<dbReference type="Pfam" id="PF00005">
    <property type="entry name" value="ABC_tran"/>
    <property type="match status" value="2"/>
</dbReference>
<dbReference type="PROSITE" id="PS50893">
    <property type="entry name" value="ABC_TRANSPORTER_2"/>
    <property type="match status" value="2"/>
</dbReference>
<protein>
    <submittedName>
        <fullName evidence="6">Peptide/nickel transport system ATP-binding protein</fullName>
    </submittedName>
</protein>
<evidence type="ECO:0000259" key="5">
    <source>
        <dbReference type="PROSITE" id="PS50893"/>
    </source>
</evidence>
<dbReference type="STRING" id="665118.SAMN02983003_3351"/>
<dbReference type="NCBIfam" id="NF008453">
    <property type="entry name" value="PRK11308.1"/>
    <property type="match status" value="2"/>
</dbReference>
<feature type="domain" description="ABC transporter" evidence="5">
    <location>
        <begin position="265"/>
        <end position="512"/>
    </location>
</feature>
<organism evidence="6 7">
    <name type="scientific">Devosia enhydra</name>
    <dbReference type="NCBI Taxonomy" id="665118"/>
    <lineage>
        <taxon>Bacteria</taxon>
        <taxon>Pseudomonadati</taxon>
        <taxon>Pseudomonadota</taxon>
        <taxon>Alphaproteobacteria</taxon>
        <taxon>Hyphomicrobiales</taxon>
        <taxon>Devosiaceae</taxon>
        <taxon>Devosia</taxon>
    </lineage>
</organism>
<dbReference type="SMART" id="SM00382">
    <property type="entry name" value="AAA"/>
    <property type="match status" value="2"/>
</dbReference>
<dbReference type="GO" id="GO:0055085">
    <property type="term" value="P:transmembrane transport"/>
    <property type="evidence" value="ECO:0007669"/>
    <property type="project" value="UniProtKB-ARBA"/>
</dbReference>
<dbReference type="InterPro" id="IPR003439">
    <property type="entry name" value="ABC_transporter-like_ATP-bd"/>
</dbReference>
<evidence type="ECO:0000256" key="3">
    <source>
        <dbReference type="ARBA" id="ARBA00022741"/>
    </source>
</evidence>
<dbReference type="PANTHER" id="PTHR43776:SF7">
    <property type="entry name" value="D,D-DIPEPTIDE TRANSPORT ATP-BINDING PROTEIN DDPF-RELATED"/>
    <property type="match status" value="1"/>
</dbReference>
<evidence type="ECO:0000256" key="4">
    <source>
        <dbReference type="ARBA" id="ARBA00022840"/>
    </source>
</evidence>
<evidence type="ECO:0000313" key="6">
    <source>
        <dbReference type="EMBL" id="SFZ86176.1"/>
    </source>
</evidence>
<evidence type="ECO:0000256" key="1">
    <source>
        <dbReference type="ARBA" id="ARBA00005417"/>
    </source>
</evidence>
<dbReference type="InterPro" id="IPR050319">
    <property type="entry name" value="ABC_transp_ATP-bind"/>
</dbReference>
<dbReference type="SUPFAM" id="SSF52540">
    <property type="entry name" value="P-loop containing nucleoside triphosphate hydrolases"/>
    <property type="match status" value="2"/>
</dbReference>
<dbReference type="InterPro" id="IPR027417">
    <property type="entry name" value="P-loop_NTPase"/>
</dbReference>
<dbReference type="CDD" id="cd03257">
    <property type="entry name" value="ABC_NikE_OppD_transporters"/>
    <property type="match status" value="2"/>
</dbReference>
<dbReference type="OrthoDB" id="9802264at2"/>
<gene>
    <name evidence="6" type="ORF">SAMN02983003_3351</name>
</gene>
<reference evidence="6 7" key="1">
    <citation type="submission" date="2016-11" db="EMBL/GenBank/DDBJ databases">
        <authorList>
            <person name="Jaros S."/>
            <person name="Januszkiewicz K."/>
            <person name="Wedrychowicz H."/>
        </authorList>
    </citation>
    <scope>NUCLEOTIDE SEQUENCE [LARGE SCALE GENOMIC DNA]</scope>
    <source>
        <strain evidence="6 7">ATCC 23634</strain>
    </source>
</reference>
<dbReference type="EMBL" id="FPKU01000003">
    <property type="protein sequence ID" value="SFZ86176.1"/>
    <property type="molecule type" value="Genomic_DNA"/>
</dbReference>
<dbReference type="NCBIfam" id="NF007739">
    <property type="entry name" value="PRK10419.1"/>
    <property type="match status" value="2"/>
</dbReference>
<dbReference type="Gene3D" id="3.40.50.300">
    <property type="entry name" value="P-loop containing nucleotide triphosphate hydrolases"/>
    <property type="match status" value="2"/>
</dbReference>
<dbReference type="PANTHER" id="PTHR43776">
    <property type="entry name" value="TRANSPORT ATP-BINDING PROTEIN"/>
    <property type="match status" value="1"/>
</dbReference>
<dbReference type="Proteomes" id="UP000183447">
    <property type="component" value="Unassembled WGS sequence"/>
</dbReference>
<dbReference type="AlphaFoldDB" id="A0A1K2I1H1"/>
<proteinExistence type="inferred from homology"/>
<keyword evidence="2" id="KW-0813">Transport</keyword>
<dbReference type="InterPro" id="IPR017871">
    <property type="entry name" value="ABC_transporter-like_CS"/>
</dbReference>
<keyword evidence="7" id="KW-1185">Reference proteome</keyword>
<feature type="domain" description="ABC transporter" evidence="5">
    <location>
        <begin position="4"/>
        <end position="243"/>
    </location>
</feature>
<dbReference type="InterPro" id="IPR003593">
    <property type="entry name" value="AAA+_ATPase"/>
</dbReference>
<dbReference type="PROSITE" id="PS00211">
    <property type="entry name" value="ABC_TRANSPORTER_1"/>
    <property type="match status" value="2"/>
</dbReference>
<keyword evidence="3" id="KW-0547">Nucleotide-binding</keyword>
<name>A0A1K2I1H1_9HYPH</name>
<accession>A0A1K2I1H1</accession>
<comment type="similarity">
    <text evidence="1">Belongs to the ABC transporter superfamily.</text>
</comment>
<dbReference type="GO" id="GO:0016887">
    <property type="term" value="F:ATP hydrolysis activity"/>
    <property type="evidence" value="ECO:0007669"/>
    <property type="project" value="InterPro"/>
</dbReference>
<evidence type="ECO:0000313" key="7">
    <source>
        <dbReference type="Proteomes" id="UP000183447"/>
    </source>
</evidence>
<sequence length="520" mass="54442">MSLLSIDSLGIAIGGRPLVEGVTLDIAAGERFGIIGESGSGKTLTALAITGLLPEGASVSGSLVFEGAPLPRDEAAMARLRGRRIAMVFQEPMTALNPLMTAGDQILEAARLAERPTDGARLTALLAEVGLEARHATRYPHQLSGGQRQRVMIAMALAGDPALLIADEPTSALDLITQRKVIDLVAAASARRGMALLLISHDLKAVAALCDRVAVIKAGRIVETGPTREVLGAPKSDYARLLVAASRPPPAPASVARAPRGEPLLVVDAVSRRYRQPGALLFRTPSLVALDAVSLTVAAGEAVALVGPSGCGKSTLARIVAGLDTASSGSLRFAGQPYSGGNLPKALRRDISLVFQDPFGSFDPRLPIGVSLTEPLRLEPETPQAEKSSRLGQMVEAVGLPADSLSRYPHEFSGGQRQRLAIARALITRPRLVVLDEPVSALDLSVRADILALLAELRAAFGLAYLVISHDLDMVAAIADRVLVMEAGHIVEEGTPQALFAAPRHAMTKALLAARLPDIG</sequence>
<dbReference type="GO" id="GO:0005524">
    <property type="term" value="F:ATP binding"/>
    <property type="evidence" value="ECO:0007669"/>
    <property type="project" value="UniProtKB-KW"/>
</dbReference>
<keyword evidence="4 6" id="KW-0067">ATP-binding</keyword>
<evidence type="ECO:0000256" key="2">
    <source>
        <dbReference type="ARBA" id="ARBA00022448"/>
    </source>
</evidence>
<dbReference type="RefSeq" id="WP_072345566.1">
    <property type="nucleotide sequence ID" value="NZ_FPKU01000003.1"/>
</dbReference>